<dbReference type="Gene3D" id="1.20.1290.10">
    <property type="entry name" value="AhpD-like"/>
    <property type="match status" value="1"/>
</dbReference>
<name>A0AAN6F3X4_EXODE</name>
<evidence type="ECO:0000313" key="1">
    <source>
        <dbReference type="EMBL" id="KAJ8995546.1"/>
    </source>
</evidence>
<sequence>MLMPTSYYTVVVLELRDCPKGTSVIYLPGTIPQTHSRQVLQAVVLKRTCIYTGVPVTVIVMASSTTDTTTTTTAPTREQWDQLCQDVKAALVKPEMGEESWYLIIATVLTTSPRPHLLADFWTYLTTTQPEFSSTEAQTRLSERLRDVLLKQLTLIGAPQMLSALIPWAKVQTAGEGKGEEKRGELDLEQWSQLSFPALHARGIETITSIYGTLWPTIFRTFGPHRTEVGFHELAVVYGLYLSDFRVLSALETELVAYTCITAQGLRGPALWHVRGLGRVLGARGSNDETDRMRRIKDVLRGVKVAVMHAVEFCGSEMVQRSRLDGGPDGTQGWPNVGDVVRELGGWGDDE</sequence>
<protein>
    <submittedName>
        <fullName evidence="1">Uncharacterized protein</fullName>
    </submittedName>
</protein>
<dbReference type="InterPro" id="IPR052999">
    <property type="entry name" value="PTS1_Protein"/>
</dbReference>
<comment type="caution">
    <text evidence="1">The sequence shown here is derived from an EMBL/GenBank/DDBJ whole genome shotgun (WGS) entry which is preliminary data.</text>
</comment>
<dbReference type="EMBL" id="JAJGCB010000001">
    <property type="protein sequence ID" value="KAJ8995546.1"/>
    <property type="molecule type" value="Genomic_DNA"/>
</dbReference>
<evidence type="ECO:0000313" key="2">
    <source>
        <dbReference type="Proteomes" id="UP001161757"/>
    </source>
</evidence>
<organism evidence="1 2">
    <name type="scientific">Exophiala dermatitidis</name>
    <name type="common">Black yeast-like fungus</name>
    <name type="synonym">Wangiella dermatitidis</name>
    <dbReference type="NCBI Taxonomy" id="5970"/>
    <lineage>
        <taxon>Eukaryota</taxon>
        <taxon>Fungi</taxon>
        <taxon>Dikarya</taxon>
        <taxon>Ascomycota</taxon>
        <taxon>Pezizomycotina</taxon>
        <taxon>Eurotiomycetes</taxon>
        <taxon>Chaetothyriomycetidae</taxon>
        <taxon>Chaetothyriales</taxon>
        <taxon>Herpotrichiellaceae</taxon>
        <taxon>Exophiala</taxon>
    </lineage>
</organism>
<proteinExistence type="predicted"/>
<reference evidence="1" key="1">
    <citation type="submission" date="2023-01" db="EMBL/GenBank/DDBJ databases">
        <title>Exophiala dermititidis isolated from Cystic Fibrosis Patient.</title>
        <authorList>
            <person name="Kurbessoian T."/>
            <person name="Crocker A."/>
            <person name="Murante D."/>
            <person name="Hogan D.A."/>
            <person name="Stajich J.E."/>
        </authorList>
    </citation>
    <scope>NUCLEOTIDE SEQUENCE</scope>
    <source>
        <strain evidence="1">Ex8</strain>
    </source>
</reference>
<dbReference type="AlphaFoldDB" id="A0AAN6F3X4"/>
<accession>A0AAN6F3X4</accession>
<dbReference type="InterPro" id="IPR029032">
    <property type="entry name" value="AhpD-like"/>
</dbReference>
<gene>
    <name evidence="1" type="ORF">HRR80_000313</name>
</gene>
<dbReference type="PANTHER" id="PTHR28180">
    <property type="entry name" value="CONSERVED MITOCHONDRIAL PROTEIN-RELATED"/>
    <property type="match status" value="1"/>
</dbReference>
<dbReference type="PANTHER" id="PTHR28180:SF5">
    <property type="entry name" value="DNA POLYMERASE ALPHA SUBUNIT B"/>
    <property type="match status" value="1"/>
</dbReference>
<dbReference type="Proteomes" id="UP001161757">
    <property type="component" value="Unassembled WGS sequence"/>
</dbReference>